<feature type="signal peptide" evidence="2">
    <location>
        <begin position="1"/>
        <end position="31"/>
    </location>
</feature>
<reference evidence="3 4" key="1">
    <citation type="submission" date="2017-09" db="EMBL/GenBank/DDBJ databases">
        <authorList>
            <person name="Ehlers B."/>
            <person name="Leendertz F.H."/>
        </authorList>
    </citation>
    <scope>NUCLEOTIDE SEQUENCE [LARGE SCALE GENOMIC DNA]</scope>
    <source>
        <strain evidence="3 4">CGMCC 1.10978</strain>
    </source>
</reference>
<organism evidence="3 4">
    <name type="scientific">Pseudoxanthomonas wuyuanensis</name>
    <dbReference type="NCBI Taxonomy" id="1073196"/>
    <lineage>
        <taxon>Bacteria</taxon>
        <taxon>Pseudomonadati</taxon>
        <taxon>Pseudomonadota</taxon>
        <taxon>Gammaproteobacteria</taxon>
        <taxon>Lysobacterales</taxon>
        <taxon>Lysobacteraceae</taxon>
        <taxon>Pseudoxanthomonas</taxon>
    </lineage>
</organism>
<dbReference type="Proteomes" id="UP000219374">
    <property type="component" value="Unassembled WGS sequence"/>
</dbReference>
<gene>
    <name evidence="3" type="ORF">SAMN06296416_107183</name>
</gene>
<feature type="compositionally biased region" description="Basic and acidic residues" evidence="1">
    <location>
        <begin position="79"/>
        <end position="100"/>
    </location>
</feature>
<feature type="chain" id="PRO_5013148854" description="PsiF repeat-containing protein" evidence="2">
    <location>
        <begin position="32"/>
        <end position="126"/>
    </location>
</feature>
<evidence type="ECO:0000256" key="1">
    <source>
        <dbReference type="SAM" id="MobiDB-lite"/>
    </source>
</evidence>
<evidence type="ECO:0008006" key="5">
    <source>
        <dbReference type="Google" id="ProtNLM"/>
    </source>
</evidence>
<dbReference type="EMBL" id="OCND01000007">
    <property type="protein sequence ID" value="SOD55554.1"/>
    <property type="molecule type" value="Genomic_DNA"/>
</dbReference>
<evidence type="ECO:0000313" key="3">
    <source>
        <dbReference type="EMBL" id="SOD55554.1"/>
    </source>
</evidence>
<dbReference type="RefSeq" id="WP_141400820.1">
    <property type="nucleotide sequence ID" value="NZ_OCND01000007.1"/>
</dbReference>
<sequence length="126" mass="12646">MTSPFLRPAVMAMAAGALSFAILAATAAAQAAPPAADGGESSHPPPPAHGRNPEFDAAMQACAAEQGVAPLPAPGHRPAPGERGEADEGKGKRPDMKKLEACMAAKGFARPRGGPGGDRPPPPPER</sequence>
<keyword evidence="2" id="KW-0732">Signal</keyword>
<proteinExistence type="predicted"/>
<evidence type="ECO:0000256" key="2">
    <source>
        <dbReference type="SAM" id="SignalP"/>
    </source>
</evidence>
<dbReference type="AlphaFoldDB" id="A0A286DA88"/>
<protein>
    <recommendedName>
        <fullName evidence="5">PsiF repeat-containing protein</fullName>
    </recommendedName>
</protein>
<keyword evidence="4" id="KW-1185">Reference proteome</keyword>
<evidence type="ECO:0000313" key="4">
    <source>
        <dbReference type="Proteomes" id="UP000219374"/>
    </source>
</evidence>
<accession>A0A286DA88</accession>
<feature type="region of interest" description="Disordered" evidence="1">
    <location>
        <begin position="27"/>
        <end position="126"/>
    </location>
</feature>
<feature type="compositionally biased region" description="Low complexity" evidence="1">
    <location>
        <begin position="27"/>
        <end position="36"/>
    </location>
</feature>
<name>A0A286DA88_9GAMM</name>